<gene>
    <name evidence="5" type="ORF">PG994_013088</name>
</gene>
<dbReference type="EMBL" id="JAQQWL010000013">
    <property type="protein sequence ID" value="KAK8042605.1"/>
    <property type="molecule type" value="Genomic_DNA"/>
</dbReference>
<accession>A0ABR1T9D3</accession>
<dbReference type="InterPro" id="IPR030667">
    <property type="entry name" value="APP-BP1"/>
</dbReference>
<dbReference type="GeneID" id="92097560"/>
<protein>
    <submittedName>
        <fullName evidence="5">NEDD8-activating enzyme E1 regulatory subunit</fullName>
    </submittedName>
</protein>
<dbReference type="SUPFAM" id="SSF69572">
    <property type="entry name" value="Activating enzymes of the ubiquitin-like proteins"/>
    <property type="match status" value="1"/>
</dbReference>
<dbReference type="PIRSF" id="PIRSF039099">
    <property type="entry name" value="APP-BP1"/>
    <property type="match status" value="1"/>
</dbReference>
<comment type="similarity">
    <text evidence="2">Belongs to the ubiquitin-activating E1 family. ULA1 subfamily.</text>
</comment>
<evidence type="ECO:0000256" key="3">
    <source>
        <dbReference type="ARBA" id="ARBA00022786"/>
    </source>
</evidence>
<organism evidence="5 6">
    <name type="scientific">Apiospora phragmitis</name>
    <dbReference type="NCBI Taxonomy" id="2905665"/>
    <lineage>
        <taxon>Eukaryota</taxon>
        <taxon>Fungi</taxon>
        <taxon>Dikarya</taxon>
        <taxon>Ascomycota</taxon>
        <taxon>Pezizomycotina</taxon>
        <taxon>Sordariomycetes</taxon>
        <taxon>Xylariomycetidae</taxon>
        <taxon>Amphisphaeriales</taxon>
        <taxon>Apiosporaceae</taxon>
        <taxon>Apiospora</taxon>
    </lineage>
</organism>
<dbReference type="PANTHER" id="PTHR10953:SF29">
    <property type="entry name" value="NEDD8-ACTIVATING ENZYME E1 REGULATORY SUBUNIT"/>
    <property type="match status" value="1"/>
</dbReference>
<evidence type="ECO:0000256" key="2">
    <source>
        <dbReference type="ARBA" id="ARBA00006868"/>
    </source>
</evidence>
<keyword evidence="3" id="KW-0833">Ubl conjugation pathway</keyword>
<comment type="caution">
    <text evidence="5">The sequence shown here is derived from an EMBL/GenBank/DDBJ whole genome shotgun (WGS) entry which is preliminary data.</text>
</comment>
<reference evidence="5 6" key="1">
    <citation type="submission" date="2023-01" db="EMBL/GenBank/DDBJ databases">
        <title>Analysis of 21 Apiospora genomes using comparative genomics revels a genus with tremendous synthesis potential of carbohydrate active enzymes and secondary metabolites.</title>
        <authorList>
            <person name="Sorensen T."/>
        </authorList>
    </citation>
    <scope>NUCLEOTIDE SEQUENCE [LARGE SCALE GENOMIC DNA]</scope>
    <source>
        <strain evidence="5 6">CBS 135458</strain>
    </source>
</reference>
<proteinExistence type="inferred from homology"/>
<dbReference type="RefSeq" id="XP_066709458.1">
    <property type="nucleotide sequence ID" value="XM_066864497.1"/>
</dbReference>
<keyword evidence="6" id="KW-1185">Reference proteome</keyword>
<dbReference type="Gene3D" id="3.40.50.720">
    <property type="entry name" value="NAD(P)-binding Rossmann-like Domain"/>
    <property type="match status" value="1"/>
</dbReference>
<dbReference type="InterPro" id="IPR045886">
    <property type="entry name" value="ThiF/MoeB/HesA"/>
</dbReference>
<feature type="domain" description="THIF-type NAD/FAD binding fold" evidence="4">
    <location>
        <begin position="23"/>
        <end position="129"/>
    </location>
</feature>
<evidence type="ECO:0000313" key="6">
    <source>
        <dbReference type="Proteomes" id="UP001480595"/>
    </source>
</evidence>
<dbReference type="PANTHER" id="PTHR10953">
    <property type="entry name" value="UBIQUITIN-ACTIVATING ENZYME E1"/>
    <property type="match status" value="1"/>
</dbReference>
<evidence type="ECO:0000259" key="4">
    <source>
        <dbReference type="Pfam" id="PF00899"/>
    </source>
</evidence>
<evidence type="ECO:0000256" key="1">
    <source>
        <dbReference type="ARBA" id="ARBA00005032"/>
    </source>
</evidence>
<name>A0ABR1T9D3_9PEZI</name>
<dbReference type="Proteomes" id="UP001480595">
    <property type="component" value="Unassembled WGS sequence"/>
</dbReference>
<dbReference type="Pfam" id="PF00899">
    <property type="entry name" value="ThiF"/>
    <property type="match status" value="1"/>
</dbReference>
<comment type="pathway">
    <text evidence="1">Protein modification; protein neddylation.</text>
</comment>
<evidence type="ECO:0000313" key="5">
    <source>
        <dbReference type="EMBL" id="KAK8042605.1"/>
    </source>
</evidence>
<dbReference type="InterPro" id="IPR035985">
    <property type="entry name" value="Ubiquitin-activating_enz"/>
</dbReference>
<dbReference type="InterPro" id="IPR000594">
    <property type="entry name" value="ThiF_NAD_FAD-bd"/>
</dbReference>
<feature type="non-terminal residue" evidence="5">
    <location>
        <position position="504"/>
    </location>
</feature>
<sequence>MTEIVMSQTPPILHGPSDKEKKYDRQLRLWAASGQAALESANILLVNSGSGTVGVETLKNLVLPGIGRFAIVDEAVVKNADLGVNFFLDETCLGKLRSKCCTELLQELNPDVQGEWFPKQQGPVELDQVLLESPTYTLIMYTMPISSKDLAALEEYGREHHTPLIAIHSAGFYSYFSIKLPGTFPIVDTHPEAERTIDLRLTKPWPELAQFAEEMTKDMDQLDDHEHGHLPYVVLLLHYLEKWKEAHDGKLPTEYKAKLEFREMVAKSARINNPEGGEENFQEAVAAVNRNIKEYTLESTLAEVFAHEASGNVDAKSSFWVIARAIKEFYQNYGCLPLPGGLPDMKAQSSVYVKLQGLYKAKARKDAQEVLEIARSLSAGGDVDSAEVELFCKNASFVKLVNATTGDQDLSKVFEEQKANDSLAEVTMIPLSLLPIYLALSATTHEPRASVNQIKARARSRLPAAADDMRVSQACEEEAIKIITKQYIPIDNTCIFDGIASRCQ</sequence>